<dbReference type="GO" id="GO:0050909">
    <property type="term" value="P:sensory perception of taste"/>
    <property type="evidence" value="ECO:0007669"/>
    <property type="project" value="InterPro"/>
</dbReference>
<dbReference type="GO" id="GO:0007635">
    <property type="term" value="P:chemosensory behavior"/>
    <property type="evidence" value="ECO:0007669"/>
    <property type="project" value="TreeGrafter"/>
</dbReference>
<dbReference type="AlphaFoldDB" id="A0A1S4JNG1"/>
<accession>A0A1S4JNG1</accession>
<feature type="transmembrane region" description="Helical" evidence="8">
    <location>
        <begin position="76"/>
        <end position="97"/>
    </location>
</feature>
<comment type="similarity">
    <text evidence="8">Belongs to the insect chemoreceptor superfamily. Gustatory receptor (GR) family.</text>
</comment>
<evidence type="ECO:0000256" key="3">
    <source>
        <dbReference type="ARBA" id="ARBA00022692"/>
    </source>
</evidence>
<dbReference type="VEuPathDB" id="VectorBase:CPIJ008844"/>
<evidence type="ECO:0000256" key="7">
    <source>
        <dbReference type="ARBA" id="ARBA00023224"/>
    </source>
</evidence>
<feature type="transmembrane region" description="Helical" evidence="8">
    <location>
        <begin position="264"/>
        <end position="284"/>
    </location>
</feature>
<feature type="transmembrane region" description="Helical" evidence="8">
    <location>
        <begin position="168"/>
        <end position="190"/>
    </location>
</feature>
<keyword evidence="5 8" id="KW-0472">Membrane</keyword>
<dbReference type="OrthoDB" id="6366728at2759"/>
<dbReference type="InterPro" id="IPR013604">
    <property type="entry name" value="7TM_chemorcpt"/>
</dbReference>
<feature type="transmembrane region" description="Helical" evidence="8">
    <location>
        <begin position="117"/>
        <end position="139"/>
    </location>
</feature>
<dbReference type="Proteomes" id="UP000002320">
    <property type="component" value="Unassembled WGS sequence"/>
</dbReference>
<evidence type="ECO:0000256" key="8">
    <source>
        <dbReference type="RuleBase" id="RU363108"/>
    </source>
</evidence>
<comment type="function">
    <text evidence="8">Gustatory receptor which mediates acceptance or avoidance behavior, depending on its substrates.</text>
</comment>
<organism evidence="9 10">
    <name type="scientific">Culex quinquefasciatus</name>
    <name type="common">Southern house mosquito</name>
    <name type="synonym">Culex pungens</name>
    <dbReference type="NCBI Taxonomy" id="7176"/>
    <lineage>
        <taxon>Eukaryota</taxon>
        <taxon>Metazoa</taxon>
        <taxon>Ecdysozoa</taxon>
        <taxon>Arthropoda</taxon>
        <taxon>Hexapoda</taxon>
        <taxon>Insecta</taxon>
        <taxon>Pterygota</taxon>
        <taxon>Neoptera</taxon>
        <taxon>Endopterygota</taxon>
        <taxon>Diptera</taxon>
        <taxon>Nematocera</taxon>
        <taxon>Culicoidea</taxon>
        <taxon>Culicidae</taxon>
        <taxon>Culicinae</taxon>
        <taxon>Culicini</taxon>
        <taxon>Culex</taxon>
        <taxon>Culex</taxon>
    </lineage>
</organism>
<proteinExistence type="inferred from homology"/>
<evidence type="ECO:0000256" key="2">
    <source>
        <dbReference type="ARBA" id="ARBA00022475"/>
    </source>
</evidence>
<dbReference type="FunCoup" id="A0A1S4JNG1">
    <property type="interactions" value="101"/>
</dbReference>
<dbReference type="PANTHER" id="PTHR21143">
    <property type="entry name" value="INVERTEBRATE GUSTATORY RECEPTOR"/>
    <property type="match status" value="1"/>
</dbReference>
<dbReference type="Pfam" id="PF08395">
    <property type="entry name" value="7tm_7"/>
    <property type="match status" value="1"/>
</dbReference>
<keyword evidence="7 8" id="KW-0807">Transducer</keyword>
<dbReference type="InParanoid" id="A0A1S4JNG1"/>
<evidence type="ECO:0000256" key="5">
    <source>
        <dbReference type="ARBA" id="ARBA00023136"/>
    </source>
</evidence>
<evidence type="ECO:0000256" key="6">
    <source>
        <dbReference type="ARBA" id="ARBA00023170"/>
    </source>
</evidence>
<name>A0A1S4JNG1_CULQU</name>
<keyword evidence="10" id="KW-1185">Reference proteome</keyword>
<dbReference type="GO" id="GO:0030424">
    <property type="term" value="C:axon"/>
    <property type="evidence" value="ECO:0007669"/>
    <property type="project" value="TreeGrafter"/>
</dbReference>
<evidence type="ECO:0000313" key="10">
    <source>
        <dbReference type="Proteomes" id="UP000002320"/>
    </source>
</evidence>
<feature type="transmembrane region" description="Helical" evidence="8">
    <location>
        <begin position="202"/>
        <end position="228"/>
    </location>
</feature>
<evidence type="ECO:0000256" key="4">
    <source>
        <dbReference type="ARBA" id="ARBA00022989"/>
    </source>
</evidence>
<dbReference type="GO" id="GO:0005886">
    <property type="term" value="C:plasma membrane"/>
    <property type="evidence" value="ECO:0007669"/>
    <property type="project" value="UniProtKB-SubCell"/>
</dbReference>
<dbReference type="GO" id="GO:0007165">
    <property type="term" value="P:signal transduction"/>
    <property type="evidence" value="ECO:0007669"/>
    <property type="project" value="UniProtKB-KW"/>
</dbReference>
<keyword evidence="2 8" id="KW-1003">Cell membrane</keyword>
<feature type="transmembrane region" description="Helical" evidence="8">
    <location>
        <begin position="379"/>
        <end position="397"/>
    </location>
</feature>
<keyword evidence="4 8" id="KW-1133">Transmembrane helix</keyword>
<sequence length="407" mass="47282">MLASSIMTAKINMCSGYKFADFCKPAPFRDLIAMVLRITSRNLLKLQPILYGWLKLLGFCYISYNRKSRKIVVIQYAALYLVNSMLISLGGIVFMFTQIASDEGTFEMLVNPTKSKTIFGVEIAVTVVVIVYFICLRVYNFRNRKRYTKLLNMLESLSVEFRVNYARLFWLSNGGLGMLIIVHNLIRWPFYLKLYKTRSSTLLVIHFTVQSITVVVAELEILAVLCSLSQVLKSLKLIQNKFCLVELLEAYSKFYQCCMLVNRYYGFPFLLALSHQLIWTVIYFYKTLIANHGLTLQTIILRIIDPFWGVSTALIMLIITYFNRIMKQANETVLCTRNYHDYNVADNRTTRQINKFLLKNLHQKKKFSAYGFFDIDNSVIYMIFSSIVTYLVILVQFKQLETELDGT</sequence>
<dbReference type="GO" id="GO:0008049">
    <property type="term" value="P:male courtship behavior"/>
    <property type="evidence" value="ECO:0007669"/>
    <property type="project" value="TreeGrafter"/>
</dbReference>
<reference evidence="9" key="1">
    <citation type="submission" date="2020-05" db="UniProtKB">
        <authorList>
            <consortium name="EnsemblMetazoa"/>
        </authorList>
    </citation>
    <scope>IDENTIFICATION</scope>
    <source>
        <strain evidence="9">JHB</strain>
    </source>
</reference>
<keyword evidence="3 8" id="KW-0812">Transmembrane</keyword>
<dbReference type="EnsemblMetazoa" id="CPIJ008844-RC">
    <property type="protein sequence ID" value="CPIJ008844-PC"/>
    <property type="gene ID" value="CPIJ008844"/>
</dbReference>
<dbReference type="VEuPathDB" id="VectorBase:CQUJHB013318"/>
<protein>
    <recommendedName>
        <fullName evidence="8">Gustatory receptor</fullName>
    </recommendedName>
</protein>
<evidence type="ECO:0000256" key="1">
    <source>
        <dbReference type="ARBA" id="ARBA00004651"/>
    </source>
</evidence>
<feature type="transmembrane region" description="Helical" evidence="8">
    <location>
        <begin position="299"/>
        <end position="322"/>
    </location>
</feature>
<evidence type="ECO:0000313" key="9">
    <source>
        <dbReference type="EnsemblMetazoa" id="CPIJ008844-PC"/>
    </source>
</evidence>
<keyword evidence="6 8" id="KW-0675">Receptor</keyword>
<dbReference type="GO" id="GO:0030425">
    <property type="term" value="C:dendrite"/>
    <property type="evidence" value="ECO:0007669"/>
    <property type="project" value="TreeGrafter"/>
</dbReference>
<dbReference type="GO" id="GO:0043025">
    <property type="term" value="C:neuronal cell body"/>
    <property type="evidence" value="ECO:0007669"/>
    <property type="project" value="TreeGrafter"/>
</dbReference>
<dbReference type="PANTHER" id="PTHR21143:SF133">
    <property type="entry name" value="GUSTATORY AND PHEROMONE RECEPTOR 32A-RELATED"/>
    <property type="match status" value="1"/>
</dbReference>
<comment type="subcellular location">
    <subcellularLocation>
        <location evidence="1 8">Cell membrane</location>
        <topology evidence="1 8">Multi-pass membrane protein</topology>
    </subcellularLocation>
</comment>